<dbReference type="Proteomes" id="UP001189429">
    <property type="component" value="Unassembled WGS sequence"/>
</dbReference>
<proteinExistence type="predicted"/>
<sequence length="726" mass="79086">MRFEVRTLKEAVDAELGQRSRSFVEGFDLAFPSWTSRSTAAMAAAPPGASPGTPPRRTRSPGGTWVTIGATAKSRALERNSTFQHGLTQVFEDAPPGWWGTALPPADWRVARPLGPRPTAGMQLRNEQGAELNAELLALGRAEEAQQAPAANKAKIKDEKRDKDRRKRARDAPSSRARSCSRAKKKVNTSKRDKKAQNEGTGKRSRRSPSESVEKCSQSVKRGVPIARIWKWRCEMCRYVNFGFRETYWRCSAPPPPEVKRLRDLRAAELKAVVTGDGTQQHFIGMRHGSQVVRVFDFLGGSMPVSGSIGMHGIISIKVIGPRDEQVKDHNFTQGIGSDVEFSGAEMAVALVFDVGEKSYGIGKDMAISNEIDELVALGCDVGVAQDGNGEEVEFHIVEEKLERGFEHVALGFNPRDVKDGVGFPEDAAQKERPCQVIEVAGKKVRKGLVKLHTGVGDIESGKKSALEVVTGVGDEDKQLQVGGEARSGLLREEACGAGVAHLSEVSDMQEAVKMMKDLLSRIHAHRLRLPRIACCTPRRKDGHPSTAASHVVAAIGWFPRNSKDPQVGADIPVPEGRASLVLEAVRAHLHRERLLIYRAPFAPGAQVEAGILRVCAFVDRSVPAAEARRVRSDIFVAAALAAAQEDPEMVDAALRRAQLAEANEAILDVEAEGMKVNEAKAKATSDGSPFTSAWQKAILPKSGRPFWWRLKADGEPQVSLLNPEQ</sequence>
<organism evidence="2 3">
    <name type="scientific">Prorocentrum cordatum</name>
    <dbReference type="NCBI Taxonomy" id="2364126"/>
    <lineage>
        <taxon>Eukaryota</taxon>
        <taxon>Sar</taxon>
        <taxon>Alveolata</taxon>
        <taxon>Dinophyceae</taxon>
        <taxon>Prorocentrales</taxon>
        <taxon>Prorocentraceae</taxon>
        <taxon>Prorocentrum</taxon>
    </lineage>
</organism>
<evidence type="ECO:0008006" key="4">
    <source>
        <dbReference type="Google" id="ProtNLM"/>
    </source>
</evidence>
<feature type="region of interest" description="Disordered" evidence="1">
    <location>
        <begin position="41"/>
        <end position="63"/>
    </location>
</feature>
<evidence type="ECO:0000256" key="1">
    <source>
        <dbReference type="SAM" id="MobiDB-lite"/>
    </source>
</evidence>
<name>A0ABN9W2Y2_9DINO</name>
<dbReference type="EMBL" id="CAUYUJ010018070">
    <property type="protein sequence ID" value="CAK0880419.1"/>
    <property type="molecule type" value="Genomic_DNA"/>
</dbReference>
<keyword evidence="3" id="KW-1185">Reference proteome</keyword>
<evidence type="ECO:0000313" key="2">
    <source>
        <dbReference type="EMBL" id="CAK0880419.1"/>
    </source>
</evidence>
<protein>
    <recommendedName>
        <fullName evidence="4">RanBP2-type domain-containing protein</fullName>
    </recommendedName>
</protein>
<accession>A0ABN9W2Y2</accession>
<reference evidence="2" key="1">
    <citation type="submission" date="2023-10" db="EMBL/GenBank/DDBJ databases">
        <authorList>
            <person name="Chen Y."/>
            <person name="Shah S."/>
            <person name="Dougan E. K."/>
            <person name="Thang M."/>
            <person name="Chan C."/>
        </authorList>
    </citation>
    <scope>NUCLEOTIDE SEQUENCE [LARGE SCALE GENOMIC DNA]</scope>
</reference>
<comment type="caution">
    <text evidence="2">The sequence shown here is derived from an EMBL/GenBank/DDBJ whole genome shotgun (WGS) entry which is preliminary data.</text>
</comment>
<gene>
    <name evidence="2" type="ORF">PCOR1329_LOCUS63561</name>
</gene>
<evidence type="ECO:0000313" key="3">
    <source>
        <dbReference type="Proteomes" id="UP001189429"/>
    </source>
</evidence>
<feature type="region of interest" description="Disordered" evidence="1">
    <location>
        <begin position="143"/>
        <end position="218"/>
    </location>
</feature>
<feature type="compositionally biased region" description="Basic residues" evidence="1">
    <location>
        <begin position="179"/>
        <end position="194"/>
    </location>
</feature>